<keyword evidence="2" id="KW-1185">Reference proteome</keyword>
<dbReference type="SUPFAM" id="SSF53474">
    <property type="entry name" value="alpha/beta-Hydrolases"/>
    <property type="match status" value="1"/>
</dbReference>
<dbReference type="InterPro" id="IPR029058">
    <property type="entry name" value="AB_hydrolase_fold"/>
</dbReference>
<comment type="caution">
    <text evidence="1">The sequence shown here is derived from an EMBL/GenBank/DDBJ whole genome shotgun (WGS) entry which is preliminary data.</text>
</comment>
<reference evidence="2" key="2">
    <citation type="journal article" date="2018" name="BMC Genomics">
        <title>A manually annotated Actinidia chinensis var. chinensis (kiwifruit) genome highlights the challenges associated with draft genomes and gene prediction in plants.</title>
        <authorList>
            <person name="Pilkington S.M."/>
            <person name="Crowhurst R."/>
            <person name="Hilario E."/>
            <person name="Nardozza S."/>
            <person name="Fraser L."/>
            <person name="Peng Y."/>
            <person name="Gunaseelan K."/>
            <person name="Simpson R."/>
            <person name="Tahir J."/>
            <person name="Deroles S.C."/>
            <person name="Templeton K."/>
            <person name="Luo Z."/>
            <person name="Davy M."/>
            <person name="Cheng C."/>
            <person name="McNeilage M."/>
            <person name="Scaglione D."/>
            <person name="Liu Y."/>
            <person name="Zhang Q."/>
            <person name="Datson P."/>
            <person name="De Silva N."/>
            <person name="Gardiner S.E."/>
            <person name="Bassett H."/>
            <person name="Chagne D."/>
            <person name="McCallum J."/>
            <person name="Dzierzon H."/>
            <person name="Deng C."/>
            <person name="Wang Y.Y."/>
            <person name="Barron L."/>
            <person name="Manako K."/>
            <person name="Bowen J."/>
            <person name="Foster T.M."/>
            <person name="Erridge Z.A."/>
            <person name="Tiffin H."/>
            <person name="Waite C.N."/>
            <person name="Davies K.M."/>
            <person name="Grierson E.P."/>
            <person name="Laing W.A."/>
            <person name="Kirk R."/>
            <person name="Chen X."/>
            <person name="Wood M."/>
            <person name="Montefiori M."/>
            <person name="Brummell D.A."/>
            <person name="Schwinn K.E."/>
            <person name="Catanach A."/>
            <person name="Fullerton C."/>
            <person name="Li D."/>
            <person name="Meiyalaghan S."/>
            <person name="Nieuwenhuizen N."/>
            <person name="Read N."/>
            <person name="Prakash R."/>
            <person name="Hunter D."/>
            <person name="Zhang H."/>
            <person name="McKenzie M."/>
            <person name="Knabel M."/>
            <person name="Harris A."/>
            <person name="Allan A.C."/>
            <person name="Gleave A."/>
            <person name="Chen A."/>
            <person name="Janssen B.J."/>
            <person name="Plunkett B."/>
            <person name="Ampomah-Dwamena C."/>
            <person name="Voogd C."/>
            <person name="Leif D."/>
            <person name="Lafferty D."/>
            <person name="Souleyre E.J.F."/>
            <person name="Varkonyi-Gasic E."/>
            <person name="Gambi F."/>
            <person name="Hanley J."/>
            <person name="Yao J.L."/>
            <person name="Cheung J."/>
            <person name="David K.M."/>
            <person name="Warren B."/>
            <person name="Marsh K."/>
            <person name="Snowden K.C."/>
            <person name="Lin-Wang K."/>
            <person name="Brian L."/>
            <person name="Martinez-Sanchez M."/>
            <person name="Wang M."/>
            <person name="Ileperuma N."/>
            <person name="Macnee N."/>
            <person name="Campin R."/>
            <person name="McAtee P."/>
            <person name="Drummond R.S.M."/>
            <person name="Espley R.V."/>
            <person name="Ireland H.S."/>
            <person name="Wu R."/>
            <person name="Atkinson R.G."/>
            <person name="Karunairetnam S."/>
            <person name="Bulley S."/>
            <person name="Chunkath S."/>
            <person name="Hanley Z."/>
            <person name="Storey R."/>
            <person name="Thrimawithana A.H."/>
            <person name="Thomson S."/>
            <person name="David C."/>
            <person name="Testolin R."/>
            <person name="Huang H."/>
            <person name="Hellens R.P."/>
            <person name="Schaffer R.J."/>
        </authorList>
    </citation>
    <scope>NUCLEOTIDE SEQUENCE [LARGE SCALE GENOMIC DNA]</scope>
    <source>
        <strain evidence="2">cv. Red5</strain>
    </source>
</reference>
<evidence type="ECO:0000313" key="2">
    <source>
        <dbReference type="Proteomes" id="UP000241394"/>
    </source>
</evidence>
<name>A0A2R6PNW2_ACTCC</name>
<evidence type="ECO:0000313" key="1">
    <source>
        <dbReference type="EMBL" id="PSR94747.1"/>
    </source>
</evidence>
<reference evidence="1 2" key="1">
    <citation type="submission" date="2017-07" db="EMBL/GenBank/DDBJ databases">
        <title>An improved, manually edited Actinidia chinensis var. chinensis (kiwifruit) genome highlights the challenges associated with draft genomes and gene prediction in plants.</title>
        <authorList>
            <person name="Pilkington S."/>
            <person name="Crowhurst R."/>
            <person name="Hilario E."/>
            <person name="Nardozza S."/>
            <person name="Fraser L."/>
            <person name="Peng Y."/>
            <person name="Gunaseelan K."/>
            <person name="Simpson R."/>
            <person name="Tahir J."/>
            <person name="Deroles S."/>
            <person name="Templeton K."/>
            <person name="Luo Z."/>
            <person name="Davy M."/>
            <person name="Cheng C."/>
            <person name="Mcneilage M."/>
            <person name="Scaglione D."/>
            <person name="Liu Y."/>
            <person name="Zhang Q."/>
            <person name="Datson P."/>
            <person name="De Silva N."/>
            <person name="Gardiner S."/>
            <person name="Bassett H."/>
            <person name="Chagne D."/>
            <person name="Mccallum J."/>
            <person name="Dzierzon H."/>
            <person name="Deng C."/>
            <person name="Wang Y.-Y."/>
            <person name="Barron N."/>
            <person name="Manako K."/>
            <person name="Bowen J."/>
            <person name="Foster T."/>
            <person name="Erridge Z."/>
            <person name="Tiffin H."/>
            <person name="Waite C."/>
            <person name="Davies K."/>
            <person name="Grierson E."/>
            <person name="Laing W."/>
            <person name="Kirk R."/>
            <person name="Chen X."/>
            <person name="Wood M."/>
            <person name="Montefiori M."/>
            <person name="Brummell D."/>
            <person name="Schwinn K."/>
            <person name="Catanach A."/>
            <person name="Fullerton C."/>
            <person name="Li D."/>
            <person name="Meiyalaghan S."/>
            <person name="Nieuwenhuizen N."/>
            <person name="Read N."/>
            <person name="Prakash R."/>
            <person name="Hunter D."/>
            <person name="Zhang H."/>
            <person name="Mckenzie M."/>
            <person name="Knabel M."/>
            <person name="Harris A."/>
            <person name="Allan A."/>
            <person name="Chen A."/>
            <person name="Janssen B."/>
            <person name="Plunkett B."/>
            <person name="Dwamena C."/>
            <person name="Voogd C."/>
            <person name="Leif D."/>
            <person name="Lafferty D."/>
            <person name="Souleyre E."/>
            <person name="Varkonyi-Gasic E."/>
            <person name="Gambi F."/>
            <person name="Hanley J."/>
            <person name="Yao J.-L."/>
            <person name="Cheung J."/>
            <person name="David K."/>
            <person name="Warren B."/>
            <person name="Marsh K."/>
            <person name="Snowden K."/>
            <person name="Lin-Wang K."/>
            <person name="Brian L."/>
            <person name="Martinez-Sanchez M."/>
            <person name="Wang M."/>
            <person name="Ileperuma N."/>
            <person name="Macnee N."/>
            <person name="Campin R."/>
            <person name="Mcatee P."/>
            <person name="Drummond R."/>
            <person name="Espley R."/>
            <person name="Ireland H."/>
            <person name="Wu R."/>
            <person name="Atkinson R."/>
            <person name="Karunairetnam S."/>
            <person name="Bulley S."/>
            <person name="Chunkath S."/>
            <person name="Hanley Z."/>
            <person name="Storey R."/>
            <person name="Thrimawithana A."/>
            <person name="Thomson S."/>
            <person name="David C."/>
            <person name="Testolin R."/>
        </authorList>
    </citation>
    <scope>NUCLEOTIDE SEQUENCE [LARGE SCALE GENOMIC DNA]</scope>
    <source>
        <strain evidence="2">cv. Red5</strain>
        <tissue evidence="1">Young leaf</tissue>
    </source>
</reference>
<dbReference type="Gene3D" id="3.40.50.1820">
    <property type="entry name" value="alpha/beta hydrolase"/>
    <property type="match status" value="1"/>
</dbReference>
<dbReference type="Gramene" id="PSR94747">
    <property type="protein sequence ID" value="PSR94747"/>
    <property type="gene ID" value="CEY00_Acc25501"/>
</dbReference>
<accession>A0A2R6PNW2</accession>
<dbReference type="PANTHER" id="PTHR43329">
    <property type="entry name" value="EPOXIDE HYDROLASE"/>
    <property type="match status" value="1"/>
</dbReference>
<sequence>MGHDWGASMALYFCLFRPDGVRALVNMSIVFYPRYPLRKPLQSLRSAFGDDYYMCRFQEPGEAEEEFAQVDTGRLQKYFLTSRICGPYCVSKEVGFGGSSHTPMPCPRGCQKMMSIIMPPNLTRKVSLVD</sequence>
<dbReference type="InParanoid" id="A0A2R6PNW2"/>
<dbReference type="OrthoDB" id="1727735at2759"/>
<dbReference type="STRING" id="1590841.A0A2R6PNW2"/>
<dbReference type="AlphaFoldDB" id="A0A2R6PNW2"/>
<protein>
    <submittedName>
        <fullName evidence="1">Lipid-phosphate phosphatase</fullName>
    </submittedName>
</protein>
<dbReference type="Proteomes" id="UP000241394">
    <property type="component" value="Chromosome LG23"/>
</dbReference>
<proteinExistence type="predicted"/>
<dbReference type="EMBL" id="NKQK01000023">
    <property type="protein sequence ID" value="PSR94747.1"/>
    <property type="molecule type" value="Genomic_DNA"/>
</dbReference>
<gene>
    <name evidence="1" type="ORF">CEY00_Acc25501</name>
</gene>
<organism evidence="1 2">
    <name type="scientific">Actinidia chinensis var. chinensis</name>
    <name type="common">Chinese soft-hair kiwi</name>
    <dbReference type="NCBI Taxonomy" id="1590841"/>
    <lineage>
        <taxon>Eukaryota</taxon>
        <taxon>Viridiplantae</taxon>
        <taxon>Streptophyta</taxon>
        <taxon>Embryophyta</taxon>
        <taxon>Tracheophyta</taxon>
        <taxon>Spermatophyta</taxon>
        <taxon>Magnoliopsida</taxon>
        <taxon>eudicotyledons</taxon>
        <taxon>Gunneridae</taxon>
        <taxon>Pentapetalae</taxon>
        <taxon>asterids</taxon>
        <taxon>Ericales</taxon>
        <taxon>Actinidiaceae</taxon>
        <taxon>Actinidia</taxon>
    </lineage>
</organism>